<name>A0A2U1TEP9_9MICO</name>
<evidence type="ECO:0000313" key="2">
    <source>
        <dbReference type="EMBL" id="PWC07375.1"/>
    </source>
</evidence>
<feature type="transmembrane region" description="Helical" evidence="1">
    <location>
        <begin position="110"/>
        <end position="128"/>
    </location>
</feature>
<keyword evidence="1" id="KW-0472">Membrane</keyword>
<proteinExistence type="predicted"/>
<sequence>MTRTARRPNRTAAARASLGTHQLGTGLAVGGAMIILSCLWRFSLHLGQYPNLHMNVAAWLLLIGASVATIIVVRANGFILGNIAFVMLTIALAAVVVLDLAAVWGLSDRGLFPTAAIAVGGVLLGIASIRPVRDLIIVISALAVALAVNYALNPGPDTLALGTDVLLWTLAIMPPLIGAAIVGSYRRMVMMTLDRVLIQSTVTAPAFGVSMLESAELASIDLEIERLFDDIASGREPLPLEDERADRAGALATELRLHLIAGRRHTWLHHAISESDFLSGTVDLRDPDSLAGLLNQRQRDGLLSALWLLMYGEQRATRDAIVSLGPAAVQVKDRSGGIRFPIRIEAKGMRRVDVEPATWQHLGRAGRYVDSTTPGALIVVIECTVDNPIDH</sequence>
<keyword evidence="3" id="KW-1185">Reference proteome</keyword>
<keyword evidence="1" id="KW-1133">Transmembrane helix</keyword>
<dbReference type="Proteomes" id="UP000244962">
    <property type="component" value="Unassembled WGS sequence"/>
</dbReference>
<dbReference type="AlphaFoldDB" id="A0A2U1TEP9"/>
<evidence type="ECO:0000256" key="1">
    <source>
        <dbReference type="SAM" id="Phobius"/>
    </source>
</evidence>
<dbReference type="RefSeq" id="WP_108390438.1">
    <property type="nucleotide sequence ID" value="NZ_CP026949.1"/>
</dbReference>
<dbReference type="EMBL" id="QEFB01000005">
    <property type="protein sequence ID" value="PWC07375.1"/>
    <property type="molecule type" value="Genomic_DNA"/>
</dbReference>
<protein>
    <submittedName>
        <fullName evidence="2">Uncharacterized protein</fullName>
    </submittedName>
</protein>
<comment type="caution">
    <text evidence="2">The sequence shown here is derived from an EMBL/GenBank/DDBJ whole genome shotgun (WGS) entry which is preliminary data.</text>
</comment>
<accession>A0A2U1TEP9</accession>
<feature type="transmembrane region" description="Helical" evidence="1">
    <location>
        <begin position="80"/>
        <end position="104"/>
    </location>
</feature>
<evidence type="ECO:0000313" key="3">
    <source>
        <dbReference type="Proteomes" id="UP000244962"/>
    </source>
</evidence>
<dbReference type="OrthoDB" id="5124978at2"/>
<feature type="transmembrane region" description="Helical" evidence="1">
    <location>
        <begin position="21"/>
        <end position="42"/>
    </location>
</feature>
<organism evidence="2 3">
    <name type="scientific">Mycetocola zhujimingii</name>
    <dbReference type="NCBI Taxonomy" id="2079792"/>
    <lineage>
        <taxon>Bacteria</taxon>
        <taxon>Bacillati</taxon>
        <taxon>Actinomycetota</taxon>
        <taxon>Actinomycetes</taxon>
        <taxon>Micrococcales</taxon>
        <taxon>Microbacteriaceae</taxon>
        <taxon>Mycetocola</taxon>
    </lineage>
</organism>
<feature type="transmembrane region" description="Helical" evidence="1">
    <location>
        <begin position="135"/>
        <end position="153"/>
    </location>
</feature>
<feature type="transmembrane region" description="Helical" evidence="1">
    <location>
        <begin position="165"/>
        <end position="185"/>
    </location>
</feature>
<gene>
    <name evidence="2" type="ORF">DF223_07075</name>
</gene>
<dbReference type="KEGG" id="myl:C3E77_03955"/>
<feature type="transmembrane region" description="Helical" evidence="1">
    <location>
        <begin position="54"/>
        <end position="73"/>
    </location>
</feature>
<reference evidence="3" key="1">
    <citation type="submission" date="2018-04" db="EMBL/GenBank/DDBJ databases">
        <authorList>
            <person name="Liu S."/>
            <person name="Wang Z."/>
            <person name="Li J."/>
        </authorList>
    </citation>
    <scope>NUCLEOTIDE SEQUENCE [LARGE SCALE GENOMIC DNA]</scope>
    <source>
        <strain evidence="3">622</strain>
    </source>
</reference>
<keyword evidence="1" id="KW-0812">Transmembrane</keyword>